<accession>A0ABY6KDP2</accession>
<organism evidence="1 2">
    <name type="scientific">Cordylochernes scorpioides</name>
    <dbReference type="NCBI Taxonomy" id="51811"/>
    <lineage>
        <taxon>Eukaryota</taxon>
        <taxon>Metazoa</taxon>
        <taxon>Ecdysozoa</taxon>
        <taxon>Arthropoda</taxon>
        <taxon>Chelicerata</taxon>
        <taxon>Arachnida</taxon>
        <taxon>Pseudoscorpiones</taxon>
        <taxon>Cheliferoidea</taxon>
        <taxon>Chernetidae</taxon>
        <taxon>Cordylochernes</taxon>
    </lineage>
</organism>
<protein>
    <submittedName>
        <fullName evidence="1">Uncharacterized protein</fullName>
    </submittedName>
</protein>
<gene>
    <name evidence="1" type="ORF">LAZ67_4002289</name>
</gene>
<evidence type="ECO:0000313" key="2">
    <source>
        <dbReference type="Proteomes" id="UP001235939"/>
    </source>
</evidence>
<proteinExistence type="predicted"/>
<reference evidence="1 2" key="1">
    <citation type="submission" date="2022-01" db="EMBL/GenBank/DDBJ databases">
        <title>A chromosomal length assembly of Cordylochernes scorpioides.</title>
        <authorList>
            <person name="Zeh D."/>
            <person name="Zeh J."/>
        </authorList>
    </citation>
    <scope>NUCLEOTIDE SEQUENCE [LARGE SCALE GENOMIC DNA]</scope>
    <source>
        <strain evidence="1">IN4F17</strain>
        <tissue evidence="1">Whole Body</tissue>
    </source>
</reference>
<dbReference type="PANTHER" id="PTHR46114:SF1">
    <property type="entry name" value="ZAD DOMAIN-CONTAINING PROTEIN"/>
    <property type="match status" value="1"/>
</dbReference>
<dbReference type="EMBL" id="CP092866">
    <property type="protein sequence ID" value="UYV66607.1"/>
    <property type="molecule type" value="Genomic_DNA"/>
</dbReference>
<name>A0ABY6KDP2_9ARAC</name>
<evidence type="ECO:0000313" key="1">
    <source>
        <dbReference type="EMBL" id="UYV66607.1"/>
    </source>
</evidence>
<sequence>MELIEHDCRPNVGTLSDRYLIPWIEDFRHILPDVSYFLSNCKYTDYKQIIMNMLYEFQALGCSLSVKLHLLHSHVDFSLENLRSFSKEQGERFHQDIKDMRSKYKGR</sequence>
<dbReference type="Proteomes" id="UP001235939">
    <property type="component" value="Chromosome 04"/>
</dbReference>
<keyword evidence="2" id="KW-1185">Reference proteome</keyword>
<dbReference type="PANTHER" id="PTHR46114">
    <property type="entry name" value="APPLE DOMAIN-CONTAINING PROTEIN"/>
    <property type="match status" value="1"/>
</dbReference>